<evidence type="ECO:0000313" key="2">
    <source>
        <dbReference type="Proteomes" id="UP000608420"/>
    </source>
</evidence>
<protein>
    <recommendedName>
        <fullName evidence="3">Helix-turn-helix domain-containing protein</fullName>
    </recommendedName>
</protein>
<comment type="caution">
    <text evidence="1">The sequence shown here is derived from an EMBL/GenBank/DDBJ whole genome shotgun (WGS) entry which is preliminary data.</text>
</comment>
<dbReference type="EMBL" id="BMIW01000011">
    <property type="protein sequence ID" value="GGF97911.1"/>
    <property type="molecule type" value="Genomic_DNA"/>
</dbReference>
<keyword evidence="2" id="KW-1185">Reference proteome</keyword>
<organism evidence="1 2">
    <name type="scientific">Paenibacillus aceti</name>
    <dbReference type="NCBI Taxonomy" id="1820010"/>
    <lineage>
        <taxon>Bacteria</taxon>
        <taxon>Bacillati</taxon>
        <taxon>Bacillota</taxon>
        <taxon>Bacilli</taxon>
        <taxon>Bacillales</taxon>
        <taxon>Paenibacillaceae</taxon>
        <taxon>Paenibacillus</taxon>
    </lineage>
</organism>
<evidence type="ECO:0008006" key="3">
    <source>
        <dbReference type="Google" id="ProtNLM"/>
    </source>
</evidence>
<dbReference type="RefSeq" id="WP_120464455.1">
    <property type="nucleotide sequence ID" value="NZ_BMIW01000011.1"/>
</dbReference>
<name>A0ABQ1VTL8_9BACL</name>
<evidence type="ECO:0000313" key="1">
    <source>
        <dbReference type="EMBL" id="GGF97911.1"/>
    </source>
</evidence>
<gene>
    <name evidence="1" type="ORF">GCM10010913_19600</name>
</gene>
<accession>A0ABQ1VTL8</accession>
<sequence length="123" mass="14211">MDTEKSKYITILRPLDYIMDVKEAAKLWNNSPSYVKDLCRLKLKKKGMAIKKGNTWIINKSNVTDSNNPLLYILDAEEAAVRWNYSPSYVKDLCRESLEEKGYAIKKGKTWILDANQPNPKLL</sequence>
<proteinExistence type="predicted"/>
<reference evidence="2" key="1">
    <citation type="journal article" date="2019" name="Int. J. Syst. Evol. Microbiol.">
        <title>The Global Catalogue of Microorganisms (GCM) 10K type strain sequencing project: providing services to taxonomists for standard genome sequencing and annotation.</title>
        <authorList>
            <consortium name="The Broad Institute Genomics Platform"/>
            <consortium name="The Broad Institute Genome Sequencing Center for Infectious Disease"/>
            <person name="Wu L."/>
            <person name="Ma J."/>
        </authorList>
    </citation>
    <scope>NUCLEOTIDE SEQUENCE [LARGE SCALE GENOMIC DNA]</scope>
    <source>
        <strain evidence="2">CGMCC 1.15420</strain>
    </source>
</reference>
<dbReference type="Proteomes" id="UP000608420">
    <property type="component" value="Unassembled WGS sequence"/>
</dbReference>